<gene>
    <name evidence="1" type="ORF">GCM10008986_16750</name>
</gene>
<proteinExistence type="predicted"/>
<name>A0ABN1B6J1_9BACI</name>
<protein>
    <recommendedName>
        <fullName evidence="3">DUF3168 domain-containing protein</fullName>
    </recommendedName>
</protein>
<keyword evidence="2" id="KW-1185">Reference proteome</keyword>
<organism evidence="1 2">
    <name type="scientific">Salinibacillus aidingensis</name>
    <dbReference type="NCBI Taxonomy" id="237684"/>
    <lineage>
        <taxon>Bacteria</taxon>
        <taxon>Bacillati</taxon>
        <taxon>Bacillota</taxon>
        <taxon>Bacilli</taxon>
        <taxon>Bacillales</taxon>
        <taxon>Bacillaceae</taxon>
        <taxon>Salinibacillus</taxon>
    </lineage>
</organism>
<sequence>MLDQIYEALIADTLINQKAAGRIKFYEYPETSSMTDTHIIIDPLDTPRPSDYADNKWLTEDFMYQIEVWSKSITDRDAIAKRIQHIMWDLNFFNDGGGVDEWDKDLNIYRDARRYRGKTYVDTV</sequence>
<evidence type="ECO:0000313" key="1">
    <source>
        <dbReference type="EMBL" id="GAA0491300.1"/>
    </source>
</evidence>
<dbReference type="Proteomes" id="UP001500880">
    <property type="component" value="Unassembled WGS sequence"/>
</dbReference>
<comment type="caution">
    <text evidence="1">The sequence shown here is derived from an EMBL/GenBank/DDBJ whole genome shotgun (WGS) entry which is preliminary data.</text>
</comment>
<dbReference type="RefSeq" id="WP_343839722.1">
    <property type="nucleotide sequence ID" value="NZ_BAAADO010000003.1"/>
</dbReference>
<dbReference type="EMBL" id="BAAADO010000003">
    <property type="protein sequence ID" value="GAA0491300.1"/>
    <property type="molecule type" value="Genomic_DNA"/>
</dbReference>
<reference evidence="1 2" key="1">
    <citation type="journal article" date="2019" name="Int. J. Syst. Evol. Microbiol.">
        <title>The Global Catalogue of Microorganisms (GCM) 10K type strain sequencing project: providing services to taxonomists for standard genome sequencing and annotation.</title>
        <authorList>
            <consortium name="The Broad Institute Genomics Platform"/>
            <consortium name="The Broad Institute Genome Sequencing Center for Infectious Disease"/>
            <person name="Wu L."/>
            <person name="Ma J."/>
        </authorList>
    </citation>
    <scope>NUCLEOTIDE SEQUENCE [LARGE SCALE GENOMIC DNA]</scope>
    <source>
        <strain evidence="1 2">JCM 12389</strain>
    </source>
</reference>
<evidence type="ECO:0008006" key="3">
    <source>
        <dbReference type="Google" id="ProtNLM"/>
    </source>
</evidence>
<evidence type="ECO:0000313" key="2">
    <source>
        <dbReference type="Proteomes" id="UP001500880"/>
    </source>
</evidence>
<accession>A0ABN1B6J1</accession>